<dbReference type="InterPro" id="IPR011009">
    <property type="entry name" value="Kinase-like_dom_sf"/>
</dbReference>
<keyword evidence="2" id="KW-0808">Transferase</keyword>
<dbReference type="RefSeq" id="WP_167844796.1">
    <property type="nucleotide sequence ID" value="NZ_JHEG04000001.1"/>
</dbReference>
<organism evidence="7 8">
    <name type="scientific">Tolypothrix bouteillei VB521301</name>
    <dbReference type="NCBI Taxonomy" id="1479485"/>
    <lineage>
        <taxon>Bacteria</taxon>
        <taxon>Bacillati</taxon>
        <taxon>Cyanobacteriota</taxon>
        <taxon>Cyanophyceae</taxon>
        <taxon>Nostocales</taxon>
        <taxon>Tolypothrichaceae</taxon>
        <taxon>Tolypothrix</taxon>
    </lineage>
</organism>
<sequence length="643" mass="73119">MSNNVSIKTILILSANPKGTTRLEGSEEVREIGEALRRAKKREQFKLEMELAVRIDDFYRAILDYQPQIVHFSGHGSGEDGIVLENDTGQPAFLPADELAGLFKEFATKGVECVVLNACYSEVQANAISQYVNYVIGMHESVGDRAAIDFAVTFYDAIGSGESIKFAFNLARNRLIHLGENEAPVLKINSSAINKDTSEDLSLIEFNKLVEPRYQILGKIIQSSVAPVYKAYDRTLERNVAIKVLAREDLQVDFDASLRKAVNISNEANFITIYDAYLETQPHYCILQFIDGETIRQTLTDKGKLPFTVVSKLILKIGDTLVRARELKNIYGNIKPSTIMLLCKENEYEPFISPLDLCKDFSPNRILEELERKSKTYGKQAILEDLAYLLPENFSKVSIDSSTPDQSDQYSLGLLAYELLTGQLPPTIKDIKDLKKNGDKAFKSLISITDKCHGCPTIFEKAILKMTSRDPANRYETLEDALKIIRGVSFYLNTAKESYARCTSDADFDKKFFKTFYHKFLTQFCPHAAQKFLSLEAEGRWNHQHQQLKEAIVLLFAYYEHNERFPQENEQEEPNVLSRIAEMHSHTKHDIPKNLYTDFVNALIDTVLEFDPLCQENDDYQELIGKAWQKVVAPGVEYMKSKY</sequence>
<dbReference type="GO" id="GO:0020037">
    <property type="term" value="F:heme binding"/>
    <property type="evidence" value="ECO:0007669"/>
    <property type="project" value="InterPro"/>
</dbReference>
<evidence type="ECO:0000259" key="6">
    <source>
        <dbReference type="PROSITE" id="PS50011"/>
    </source>
</evidence>
<dbReference type="PANTHER" id="PTHR43289">
    <property type="entry name" value="MITOGEN-ACTIVATED PROTEIN KINASE KINASE KINASE 20-RELATED"/>
    <property type="match status" value="1"/>
</dbReference>
<reference evidence="7" key="2">
    <citation type="submission" date="2019-11" db="EMBL/GenBank/DDBJ databases">
        <title>Improved Assembly of Tolypothrix boutellei genome.</title>
        <authorList>
            <person name="Sarangi A.N."/>
            <person name="Mukherjee M."/>
            <person name="Ghosh S."/>
            <person name="Singh D."/>
            <person name="Das A."/>
            <person name="Kant S."/>
            <person name="Prusty A."/>
            <person name="Tripathy S."/>
        </authorList>
    </citation>
    <scope>NUCLEOTIDE SEQUENCE</scope>
    <source>
        <strain evidence="7">VB521301</strain>
    </source>
</reference>
<evidence type="ECO:0000256" key="5">
    <source>
        <dbReference type="ARBA" id="ARBA00022840"/>
    </source>
</evidence>
<dbReference type="Gene3D" id="3.30.200.20">
    <property type="entry name" value="Phosphorylase Kinase, domain 1"/>
    <property type="match status" value="1"/>
</dbReference>
<dbReference type="SUPFAM" id="SSF56112">
    <property type="entry name" value="Protein kinase-like (PK-like)"/>
    <property type="match status" value="1"/>
</dbReference>
<dbReference type="InterPro" id="IPR009050">
    <property type="entry name" value="Globin-like_sf"/>
</dbReference>
<dbReference type="Gene3D" id="1.10.510.10">
    <property type="entry name" value="Transferase(Phosphotransferase) domain 1"/>
    <property type="match status" value="1"/>
</dbReference>
<dbReference type="SMART" id="SM00220">
    <property type="entry name" value="S_TKc"/>
    <property type="match status" value="1"/>
</dbReference>
<comment type="caution">
    <text evidence="7">The sequence shown here is derived from an EMBL/GenBank/DDBJ whole genome shotgun (WGS) entry which is preliminary data.</text>
</comment>
<evidence type="ECO:0000256" key="1">
    <source>
        <dbReference type="ARBA" id="ARBA00012513"/>
    </source>
</evidence>
<dbReference type="Pfam" id="PF12770">
    <property type="entry name" value="CHAT"/>
    <property type="match status" value="1"/>
</dbReference>
<dbReference type="EMBL" id="JHEG04000001">
    <property type="protein sequence ID" value="KAF3889740.1"/>
    <property type="molecule type" value="Genomic_DNA"/>
</dbReference>
<dbReference type="GO" id="GO:0019825">
    <property type="term" value="F:oxygen binding"/>
    <property type="evidence" value="ECO:0007669"/>
    <property type="project" value="InterPro"/>
</dbReference>
<dbReference type="SUPFAM" id="SSF46458">
    <property type="entry name" value="Globin-like"/>
    <property type="match status" value="1"/>
</dbReference>
<dbReference type="InterPro" id="IPR000719">
    <property type="entry name" value="Prot_kinase_dom"/>
</dbReference>
<dbReference type="EC" id="2.7.11.1" evidence="1"/>
<dbReference type="PANTHER" id="PTHR43289:SF6">
    <property type="entry name" value="SERINE_THREONINE-PROTEIN KINASE NEKL-3"/>
    <property type="match status" value="1"/>
</dbReference>
<proteinExistence type="predicted"/>
<feature type="domain" description="Protein kinase" evidence="6">
    <location>
        <begin position="214"/>
        <end position="491"/>
    </location>
</feature>
<name>A0A8S9TB98_9CYAN</name>
<dbReference type="Pfam" id="PF00069">
    <property type="entry name" value="Pkinase"/>
    <property type="match status" value="1"/>
</dbReference>
<dbReference type="GO" id="GO:0004674">
    <property type="term" value="F:protein serine/threonine kinase activity"/>
    <property type="evidence" value="ECO:0007669"/>
    <property type="project" value="UniProtKB-EC"/>
</dbReference>
<reference evidence="7" key="1">
    <citation type="journal article" date="2015" name="Genome Announc.">
        <title>Draft Genome Sequence of Tolypothrix boutellei Strain VB521301.</title>
        <authorList>
            <person name="Chandrababunaidu M.M."/>
            <person name="Singh D."/>
            <person name="Sen D."/>
            <person name="Bhan S."/>
            <person name="Das S."/>
            <person name="Gupta A."/>
            <person name="Adhikary S.P."/>
            <person name="Tripathy S."/>
        </authorList>
    </citation>
    <scope>NUCLEOTIDE SEQUENCE</scope>
    <source>
        <strain evidence="7">VB521301</strain>
    </source>
</reference>
<gene>
    <name evidence="7" type="ORF">DA73_0400032920</name>
</gene>
<dbReference type="PROSITE" id="PS50011">
    <property type="entry name" value="PROTEIN_KINASE_DOM"/>
    <property type="match status" value="1"/>
</dbReference>
<accession>A0A8S9TB98</accession>
<protein>
    <recommendedName>
        <fullName evidence="1">non-specific serine/threonine protein kinase</fullName>
        <ecNumber evidence="1">2.7.11.1</ecNumber>
    </recommendedName>
</protein>
<evidence type="ECO:0000256" key="3">
    <source>
        <dbReference type="ARBA" id="ARBA00022741"/>
    </source>
</evidence>
<dbReference type="InterPro" id="IPR012292">
    <property type="entry name" value="Globin/Proto"/>
</dbReference>
<dbReference type="InterPro" id="IPR024983">
    <property type="entry name" value="CHAT_dom"/>
</dbReference>
<keyword evidence="5" id="KW-0067">ATP-binding</keyword>
<evidence type="ECO:0000313" key="7">
    <source>
        <dbReference type="EMBL" id="KAF3889740.1"/>
    </source>
</evidence>
<keyword evidence="4" id="KW-0418">Kinase</keyword>
<dbReference type="AlphaFoldDB" id="A0A8S9TB98"/>
<dbReference type="Proteomes" id="UP000029738">
    <property type="component" value="Unassembled WGS sequence"/>
</dbReference>
<dbReference type="GO" id="GO:0005524">
    <property type="term" value="F:ATP binding"/>
    <property type="evidence" value="ECO:0007669"/>
    <property type="project" value="UniProtKB-KW"/>
</dbReference>
<keyword evidence="8" id="KW-1185">Reference proteome</keyword>
<evidence type="ECO:0000256" key="2">
    <source>
        <dbReference type="ARBA" id="ARBA00022679"/>
    </source>
</evidence>
<evidence type="ECO:0000256" key="4">
    <source>
        <dbReference type="ARBA" id="ARBA00022777"/>
    </source>
</evidence>
<dbReference type="Gene3D" id="1.10.490.10">
    <property type="entry name" value="Globins"/>
    <property type="match status" value="1"/>
</dbReference>
<evidence type="ECO:0000313" key="8">
    <source>
        <dbReference type="Proteomes" id="UP000029738"/>
    </source>
</evidence>
<keyword evidence="3" id="KW-0547">Nucleotide-binding</keyword>